<sequence length="728" mass="80934">MPNDPHADPLGPVTHGEGEMLTSTPDRYCRLFNDLGMPPPLSTADPPAVLPEAFLALVKQVQGMMEIMQTVVPLIPEIRRLMDASADPPHLRPSTGQDATGETRDRAIHHEGSPTCVSPAPSRAARRRPEPDTVSSDSADSFLKVQFSQVNRRLDEFRRELQRLRDESSEDTSGGSPFVQEIQEKPVPLNFRVPALETYDGGSDSAEHIAAFRTQMALYGTSDALMCRTFPTTFRGPARAWFSRLRQSSIASFDQFAKEFEQNFLTSARPRPSIAALLALSQHEEETLAQFVTRFAAEIRGYSDTHPSLIMQAFLTGLKPSRFFWSLIEKPPATVPEMLHRANQYVAGEALAAGRRPVAKKSRTEQPRAATSSVDLRPHRRPDHPEQRLPRPPPLPLNTPRTEIFLQIREKALLRPPNPMRATYKNRSKYCRFHRDHGHDTEDCHDLQNQIEELIRRGYLGRYLKEPREATPRPRMPVERQVDVIIGGPAAGGSSSSARKSYARSSVEKRPRPELEPEISFGAEEGERSHHDDALVISVQIANARVKRVMVDTGSSADILYLDAFKRLGLPTEDLIPMSSALTGFTGDSISPLGTTTLLVSIGEEPRTKTIMTTFMVVNLPSAYNVILGRPTLNKLKAVVSTYHRAIKFPTSAGVGESRSDPGESRRCYLTAVSLPKRACPHIPDPREETPMSTHLEPPERLTEVPIKGDRPGQTVKIGTAQLEGNQL</sequence>
<reference evidence="3" key="1">
    <citation type="submission" date="2021-05" db="UniProtKB">
        <authorList>
            <consortium name="EnsemblPlants"/>
        </authorList>
    </citation>
    <scope>IDENTIFICATION</scope>
    <source>
        <strain evidence="3">subsp. malaccensis</strain>
    </source>
</reference>
<dbReference type="GeneID" id="103977328"/>
<organism evidence="3 4">
    <name type="scientific">Musa acuminata subsp. malaccensis</name>
    <name type="common">Wild banana</name>
    <name type="synonym">Musa malaccensis</name>
    <dbReference type="NCBI Taxonomy" id="214687"/>
    <lineage>
        <taxon>Eukaryota</taxon>
        <taxon>Viridiplantae</taxon>
        <taxon>Streptophyta</taxon>
        <taxon>Embryophyta</taxon>
        <taxon>Tracheophyta</taxon>
        <taxon>Spermatophyta</taxon>
        <taxon>Magnoliopsida</taxon>
        <taxon>Liliopsida</taxon>
        <taxon>Zingiberales</taxon>
        <taxon>Musaceae</taxon>
        <taxon>Musa</taxon>
    </lineage>
</organism>
<feature type="region of interest" description="Disordered" evidence="1">
    <location>
        <begin position="353"/>
        <end position="399"/>
    </location>
</feature>
<dbReference type="Gene3D" id="2.40.70.10">
    <property type="entry name" value="Acid Proteases"/>
    <property type="match status" value="1"/>
</dbReference>
<feature type="region of interest" description="Disordered" evidence="1">
    <location>
        <begin position="1"/>
        <end position="22"/>
    </location>
</feature>
<feature type="compositionally biased region" description="Basic and acidic residues" evidence="1">
    <location>
        <begin position="506"/>
        <end position="515"/>
    </location>
</feature>
<dbReference type="AlphaFoldDB" id="A0A804I8S8"/>
<name>A0A804I8S8_MUSAM</name>
<feature type="region of interest" description="Disordered" evidence="1">
    <location>
        <begin position="487"/>
        <end position="517"/>
    </location>
</feature>
<dbReference type="Gramene" id="Ma03_t05580.1">
    <property type="protein sequence ID" value="Ma03_p05580.1"/>
    <property type="gene ID" value="Ma03_g05580"/>
</dbReference>
<dbReference type="InParanoid" id="A0A804I8S8"/>
<dbReference type="OMA" id="ILEAWIR"/>
<dbReference type="EnsemblPlants" id="Ma03_t05580.1">
    <property type="protein sequence ID" value="Ma03_p05580.1"/>
    <property type="gene ID" value="Ma03_g05580"/>
</dbReference>
<keyword evidence="4" id="KW-1185">Reference proteome</keyword>
<dbReference type="Proteomes" id="UP000012960">
    <property type="component" value="Unplaced"/>
</dbReference>
<evidence type="ECO:0000313" key="4">
    <source>
        <dbReference type="Proteomes" id="UP000012960"/>
    </source>
</evidence>
<dbReference type="InterPro" id="IPR021109">
    <property type="entry name" value="Peptidase_aspartic_dom_sf"/>
</dbReference>
<dbReference type="OrthoDB" id="1745575at2759"/>
<evidence type="ECO:0000256" key="1">
    <source>
        <dbReference type="SAM" id="MobiDB-lite"/>
    </source>
</evidence>
<accession>A0A804I8S8</accession>
<dbReference type="CDD" id="cd00303">
    <property type="entry name" value="retropepsin_like"/>
    <property type="match status" value="1"/>
</dbReference>
<protein>
    <recommendedName>
        <fullName evidence="2">Retrotransposon gag domain-containing protein</fullName>
    </recommendedName>
</protein>
<dbReference type="KEGG" id="mus:103977328"/>
<dbReference type="PANTHER" id="PTHR33240">
    <property type="entry name" value="OS08G0508500 PROTEIN"/>
    <property type="match status" value="1"/>
</dbReference>
<evidence type="ECO:0000313" key="3">
    <source>
        <dbReference type="EnsemblPlants" id="Ma03_p05580.1"/>
    </source>
</evidence>
<feature type="compositionally biased region" description="Low complexity" evidence="1">
    <location>
        <begin position="492"/>
        <end position="505"/>
    </location>
</feature>
<proteinExistence type="predicted"/>
<dbReference type="PANTHER" id="PTHR33240:SF8">
    <property type="entry name" value="OS03G0439900 PROTEIN"/>
    <property type="match status" value="1"/>
</dbReference>
<feature type="region of interest" description="Disordered" evidence="1">
    <location>
        <begin position="84"/>
        <end position="140"/>
    </location>
</feature>
<dbReference type="Pfam" id="PF03732">
    <property type="entry name" value="Retrotrans_gag"/>
    <property type="match status" value="1"/>
</dbReference>
<dbReference type="SUPFAM" id="SSF50630">
    <property type="entry name" value="Acid proteases"/>
    <property type="match status" value="1"/>
</dbReference>
<feature type="compositionally biased region" description="Basic and acidic residues" evidence="1">
    <location>
        <begin position="101"/>
        <end position="112"/>
    </location>
</feature>
<dbReference type="InterPro" id="IPR005162">
    <property type="entry name" value="Retrotrans_gag_dom"/>
</dbReference>
<feature type="region of interest" description="Disordered" evidence="1">
    <location>
        <begin position="703"/>
        <end position="728"/>
    </location>
</feature>
<evidence type="ECO:0000259" key="2">
    <source>
        <dbReference type="Pfam" id="PF03732"/>
    </source>
</evidence>
<feature type="domain" description="Retrotransposon gag" evidence="2">
    <location>
        <begin position="229"/>
        <end position="320"/>
    </location>
</feature>